<dbReference type="InterPro" id="IPR027268">
    <property type="entry name" value="Peptidase_M4/M1_CTD_sf"/>
</dbReference>
<gene>
    <name evidence="2" type="ORF">GGQ61_002733</name>
</gene>
<dbReference type="Gene3D" id="1.10.390.10">
    <property type="entry name" value="Neutral Protease Domain 2"/>
    <property type="match status" value="1"/>
</dbReference>
<evidence type="ECO:0000256" key="1">
    <source>
        <dbReference type="SAM" id="SignalP"/>
    </source>
</evidence>
<protein>
    <recommendedName>
        <fullName evidence="4">Peptidase M61 catalytic domain-containing protein</fullName>
    </recommendedName>
</protein>
<dbReference type="EMBL" id="JACIDK010000003">
    <property type="protein sequence ID" value="MBB3892005.1"/>
    <property type="molecule type" value="Genomic_DNA"/>
</dbReference>
<accession>A0A839ZZF9</accession>
<reference evidence="2 3" key="1">
    <citation type="submission" date="2020-08" db="EMBL/GenBank/DDBJ databases">
        <title>Genomic Encyclopedia of Type Strains, Phase IV (KMG-IV): sequencing the most valuable type-strain genomes for metagenomic binning, comparative biology and taxonomic classification.</title>
        <authorList>
            <person name="Goeker M."/>
        </authorList>
    </citation>
    <scope>NUCLEOTIDE SEQUENCE [LARGE SCALE GENOMIC DNA]</scope>
    <source>
        <strain evidence="2 3">DSM 21793</strain>
    </source>
</reference>
<dbReference type="AlphaFoldDB" id="A0A839ZZF9"/>
<proteinExistence type="predicted"/>
<dbReference type="SUPFAM" id="SSF55486">
    <property type="entry name" value="Metalloproteases ('zincins'), catalytic domain"/>
    <property type="match status" value="1"/>
</dbReference>
<comment type="caution">
    <text evidence="2">The sequence shown here is derived from an EMBL/GenBank/DDBJ whole genome shotgun (WGS) entry which is preliminary data.</text>
</comment>
<dbReference type="Proteomes" id="UP000530564">
    <property type="component" value="Unassembled WGS sequence"/>
</dbReference>
<dbReference type="RefSeq" id="WP_183773595.1">
    <property type="nucleotide sequence ID" value="NZ_JACIDK010000003.1"/>
</dbReference>
<keyword evidence="1" id="KW-0732">Signal</keyword>
<evidence type="ECO:0000313" key="3">
    <source>
        <dbReference type="Proteomes" id="UP000530564"/>
    </source>
</evidence>
<name>A0A839ZZF9_9CAUL</name>
<evidence type="ECO:0008006" key="4">
    <source>
        <dbReference type="Google" id="ProtNLM"/>
    </source>
</evidence>
<keyword evidence="3" id="KW-1185">Reference proteome</keyword>
<organism evidence="2 3">
    <name type="scientific">Phenylobacterium haematophilum</name>
    <dbReference type="NCBI Taxonomy" id="98513"/>
    <lineage>
        <taxon>Bacteria</taxon>
        <taxon>Pseudomonadati</taxon>
        <taxon>Pseudomonadota</taxon>
        <taxon>Alphaproteobacteria</taxon>
        <taxon>Caulobacterales</taxon>
        <taxon>Caulobacteraceae</taxon>
        <taxon>Phenylobacterium</taxon>
    </lineage>
</organism>
<feature type="chain" id="PRO_5032321173" description="Peptidase M61 catalytic domain-containing protein" evidence="1">
    <location>
        <begin position="26"/>
        <end position="506"/>
    </location>
</feature>
<evidence type="ECO:0000313" key="2">
    <source>
        <dbReference type="EMBL" id="MBB3892005.1"/>
    </source>
</evidence>
<sequence>MRIGLKSGTWLLATAASVLALGAQAAPRLDTVLKPVRDGGTEVVAIEVTAELAGGQGDGLVLSAPVVYAGVRGVADRVQDLVVTDAKGVVPLTSVDDPAAPGGFPYFRHWTAQRAVTYPVKISYRSAVQPAGAPQGPPFGIRPSAGGVSGAGAGFLVLPEKFGEAELKLRWDLSGLAKGSTAVASFGDGDVTLTGSPEKLRQAWYMAGPMGRYPTTGAVDGFSGTWLGQAPFDPAAELEWSGKLYQQLDKDFGYLKPAPRYRVFMRFLDTPPVGGGTALPNSFMLSRAAAPRDPAAEGPRTTFAHEMIHQWVGGVDSPGAVGISSWFSEGLTTHYTALAPMRAGFSTVAEYGEQIDAMARGYWGSEARDWSAEKIAKAGFGSESIRHVPYNRGALYFADLDAKIRAKSGGKRKLDDLLAPMFVSREKGAAFDHEAWKAMVGGELGPDAVATFEKVVLGGEMFVPDAGAFGPCFTREPAAYDVGGVQVQGYRWVRLASVPDAVCRAW</sequence>
<feature type="signal peptide" evidence="1">
    <location>
        <begin position="1"/>
        <end position="25"/>
    </location>
</feature>